<gene>
    <name evidence="1" type="ORF">IT882_15645</name>
</gene>
<dbReference type="KEGG" id="msf:IT882_15645"/>
<reference evidence="1 2" key="1">
    <citation type="submission" date="2020-11" db="EMBL/GenBank/DDBJ databases">
        <title>Amino acid is mineralized and recycled by bacteria in oceanic microbiome.</title>
        <authorList>
            <person name="Zheng L.Y."/>
        </authorList>
    </citation>
    <scope>NUCLEOTIDE SEQUENCE [LARGE SCALE GENOMIC DNA]</scope>
    <source>
        <strain evidence="1 2">A32-1</strain>
    </source>
</reference>
<organism evidence="1 2">
    <name type="scientific">Microbacterium schleiferi</name>
    <dbReference type="NCBI Taxonomy" id="69362"/>
    <lineage>
        <taxon>Bacteria</taxon>
        <taxon>Bacillati</taxon>
        <taxon>Actinomycetota</taxon>
        <taxon>Actinomycetes</taxon>
        <taxon>Micrococcales</taxon>
        <taxon>Microbacteriaceae</taxon>
        <taxon>Microbacterium</taxon>
    </lineage>
</organism>
<dbReference type="AlphaFoldDB" id="A0A7S8RHN8"/>
<keyword evidence="2" id="KW-1185">Reference proteome</keyword>
<proteinExistence type="predicted"/>
<name>A0A7S8RHN8_9MICO</name>
<evidence type="ECO:0000313" key="2">
    <source>
        <dbReference type="Proteomes" id="UP000594480"/>
    </source>
</evidence>
<dbReference type="Proteomes" id="UP000594480">
    <property type="component" value="Chromosome"/>
</dbReference>
<protein>
    <submittedName>
        <fullName evidence="1">Helix-turn-helix domain-containing protein</fullName>
    </submittedName>
</protein>
<accession>A0A7S8RHN8</accession>
<dbReference type="RefSeq" id="WP_005050761.1">
    <property type="nucleotide sequence ID" value="NZ_CP064760.1"/>
</dbReference>
<evidence type="ECO:0000313" key="1">
    <source>
        <dbReference type="EMBL" id="QPE04536.1"/>
    </source>
</evidence>
<sequence>MTGRHLTTADVAEKLGVSVVAVYKMRSISNKLRRAGQEGPLLPEPVAIEGNSPLYDEAAIDAFAQERARRAPSQRGRRPRLMPGLARDAAFAERLRAAIADGAGAPEVPTQAALIDLLGLNVVTFGERMRGRTRWTDAELEVIRRTLGVDTTDANEVVDRARAAKRQARAARSHAGS</sequence>
<dbReference type="EMBL" id="CP064760">
    <property type="protein sequence ID" value="QPE04536.1"/>
    <property type="molecule type" value="Genomic_DNA"/>
</dbReference>